<dbReference type="GO" id="GO:0003723">
    <property type="term" value="F:RNA binding"/>
    <property type="evidence" value="ECO:0007669"/>
    <property type="project" value="InterPro"/>
</dbReference>
<dbReference type="InterPro" id="IPR002501">
    <property type="entry name" value="PsdUridine_synth_N"/>
</dbReference>
<gene>
    <name evidence="5" type="primary">LOC106179521</name>
</gene>
<comment type="similarity">
    <text evidence="1">Belongs to the pseudouridine synthase TruB family.</text>
</comment>
<dbReference type="AlphaFoldDB" id="A0A1S3K7N7"/>
<dbReference type="OrthoDB" id="9995526at2759"/>
<dbReference type="RefSeq" id="XP_013418638.1">
    <property type="nucleotide sequence ID" value="XM_013563184.2"/>
</dbReference>
<evidence type="ECO:0000259" key="3">
    <source>
        <dbReference type="Pfam" id="PF01509"/>
    </source>
</evidence>
<dbReference type="KEGG" id="lak:106179521"/>
<dbReference type="STRING" id="7574.A0A1S3K7N7"/>
<sequence>MSVIRGAVDAFGALNGVFCIYKPKAKHMFHLVNELKFKLHKELSLLPGPMLDKRRVTLPSVSETTNLPITVTLPDLRNHPRVIGDFVMKEDIKMSFIDPLHKYGTGVQLMGIADGCGQLQRLVKAKLVQVYHISGELGYATETFSEGGRLVEKSTWYHVNRSRLDRVIAMIQSAHQKHQYLLTGVDIQSQEAYNMAVSGMVRPLYEKGKPIIYNVKCIDFKPPHFTVEVHSVNEDMMYLAKLIHDIGMSAKTTATCTGIRRVRYGNFTLDHALLIKNFDIENILENISLCKPLMSWKKLQPQRKIGRLQGSPRLKITDSTQQLLGDGQKEQMEAKHSEKPEELKHFTDSSELSESVTDADLSETDVAEESEKPLIHDHEISEQNENKTEYIESKQTDTVENNEKAHFSPTQNVNQFCGPEDYAEVNQEPLNRHSKDKSNRDQRLENSQHKRKFFRNNAPRSYQGEDYGGMIGPRLPSSLVIAKRLKKKKICA</sequence>
<feature type="compositionally biased region" description="Basic and acidic residues" evidence="2">
    <location>
        <begin position="430"/>
        <end position="448"/>
    </location>
</feature>
<name>A0A1S3K7N7_LINAN</name>
<evidence type="ECO:0000313" key="4">
    <source>
        <dbReference type="Proteomes" id="UP000085678"/>
    </source>
</evidence>
<dbReference type="GeneID" id="106179521"/>
<dbReference type="PANTHER" id="PTHR13195:SF0">
    <property type="entry name" value="PSEUDOURIDYLATE SYNTHASE TRUB2, MITOCHONDRIAL"/>
    <property type="match status" value="1"/>
</dbReference>
<dbReference type="Gene3D" id="3.30.2350.10">
    <property type="entry name" value="Pseudouridine synthase"/>
    <property type="match status" value="1"/>
</dbReference>
<dbReference type="FunCoup" id="A0A1S3K7N7">
    <property type="interactions" value="846"/>
</dbReference>
<keyword evidence="4" id="KW-1185">Reference proteome</keyword>
<evidence type="ECO:0000256" key="1">
    <source>
        <dbReference type="ARBA" id="ARBA00008999"/>
    </source>
</evidence>
<dbReference type="Proteomes" id="UP000085678">
    <property type="component" value="Unplaced"/>
</dbReference>
<proteinExistence type="inferred from homology"/>
<dbReference type="Pfam" id="PF01509">
    <property type="entry name" value="TruB_N"/>
    <property type="match status" value="1"/>
</dbReference>
<dbReference type="InterPro" id="IPR020103">
    <property type="entry name" value="PsdUridine_synth_cat_dom_sf"/>
</dbReference>
<protein>
    <submittedName>
        <fullName evidence="5">Mitochondrial mRNA pseudouridine synthase TRUB2</fullName>
    </submittedName>
</protein>
<evidence type="ECO:0000256" key="2">
    <source>
        <dbReference type="SAM" id="MobiDB-lite"/>
    </source>
</evidence>
<dbReference type="SUPFAM" id="SSF55120">
    <property type="entry name" value="Pseudouridine synthase"/>
    <property type="match status" value="1"/>
</dbReference>
<feature type="compositionally biased region" description="Basic and acidic residues" evidence="2">
    <location>
        <begin position="369"/>
        <end position="388"/>
    </location>
</feature>
<organism evidence="4 5">
    <name type="scientific">Lingula anatina</name>
    <name type="common">Brachiopod</name>
    <name type="synonym">Lingula unguis</name>
    <dbReference type="NCBI Taxonomy" id="7574"/>
    <lineage>
        <taxon>Eukaryota</taxon>
        <taxon>Metazoa</taxon>
        <taxon>Spiralia</taxon>
        <taxon>Lophotrochozoa</taxon>
        <taxon>Brachiopoda</taxon>
        <taxon>Linguliformea</taxon>
        <taxon>Lingulata</taxon>
        <taxon>Lingulida</taxon>
        <taxon>Linguloidea</taxon>
        <taxon>Lingulidae</taxon>
        <taxon>Lingula</taxon>
    </lineage>
</organism>
<feature type="region of interest" description="Disordered" evidence="2">
    <location>
        <begin position="326"/>
        <end position="388"/>
    </location>
</feature>
<feature type="region of interest" description="Disordered" evidence="2">
    <location>
        <begin position="429"/>
        <end position="469"/>
    </location>
</feature>
<evidence type="ECO:0000313" key="5">
    <source>
        <dbReference type="RefSeq" id="XP_013418638.1"/>
    </source>
</evidence>
<feature type="compositionally biased region" description="Basic and acidic residues" evidence="2">
    <location>
        <begin position="327"/>
        <end position="348"/>
    </location>
</feature>
<dbReference type="InParanoid" id="A0A1S3K7N7"/>
<feature type="domain" description="Pseudouridine synthase II N-terminal" evidence="3">
    <location>
        <begin position="97"/>
        <end position="231"/>
    </location>
</feature>
<dbReference type="PANTHER" id="PTHR13195">
    <property type="entry name" value="PSEUDOURIDINE SYNTHASE-RELATED"/>
    <property type="match status" value="1"/>
</dbReference>
<accession>A0A1S3K7N7</accession>
<reference evidence="5" key="1">
    <citation type="submission" date="2025-08" db="UniProtKB">
        <authorList>
            <consortium name="RefSeq"/>
        </authorList>
    </citation>
    <scope>IDENTIFICATION</scope>
    <source>
        <tissue evidence="5">Gonads</tissue>
    </source>
</reference>
<dbReference type="InterPro" id="IPR039048">
    <property type="entry name" value="Trub2"/>
</dbReference>
<dbReference type="GO" id="GO:0001522">
    <property type="term" value="P:pseudouridine synthesis"/>
    <property type="evidence" value="ECO:0007669"/>
    <property type="project" value="InterPro"/>
</dbReference>
<dbReference type="GO" id="GO:0006396">
    <property type="term" value="P:RNA processing"/>
    <property type="evidence" value="ECO:0007669"/>
    <property type="project" value="InterPro"/>
</dbReference>
<dbReference type="GO" id="GO:0009982">
    <property type="term" value="F:pseudouridine synthase activity"/>
    <property type="evidence" value="ECO:0007669"/>
    <property type="project" value="InterPro"/>
</dbReference>